<organism evidence="5 6">
    <name type="scientific">Microthyrium microscopicum</name>
    <dbReference type="NCBI Taxonomy" id="703497"/>
    <lineage>
        <taxon>Eukaryota</taxon>
        <taxon>Fungi</taxon>
        <taxon>Dikarya</taxon>
        <taxon>Ascomycota</taxon>
        <taxon>Pezizomycotina</taxon>
        <taxon>Dothideomycetes</taxon>
        <taxon>Dothideomycetes incertae sedis</taxon>
        <taxon>Microthyriales</taxon>
        <taxon>Microthyriaceae</taxon>
        <taxon>Microthyrium</taxon>
    </lineage>
</organism>
<dbReference type="OrthoDB" id="288590at2759"/>
<dbReference type="AlphaFoldDB" id="A0A6A6UES5"/>
<keyword evidence="2" id="KW-0560">Oxidoreductase</keyword>
<dbReference type="PRINTS" id="PR00682">
    <property type="entry name" value="IPNSYNTHASE"/>
</dbReference>
<name>A0A6A6UES5_9PEZI</name>
<dbReference type="EMBL" id="MU004234">
    <property type="protein sequence ID" value="KAF2670300.1"/>
    <property type="molecule type" value="Genomic_DNA"/>
</dbReference>
<dbReference type="Gene3D" id="2.60.120.330">
    <property type="entry name" value="B-lactam Antibiotic, Isopenicillin N Synthase, Chain"/>
    <property type="match status" value="1"/>
</dbReference>
<evidence type="ECO:0000313" key="6">
    <source>
        <dbReference type="Proteomes" id="UP000799302"/>
    </source>
</evidence>
<dbReference type="Pfam" id="PF03171">
    <property type="entry name" value="2OG-FeII_Oxy"/>
    <property type="match status" value="1"/>
</dbReference>
<reference evidence="5" key="1">
    <citation type="journal article" date="2020" name="Stud. Mycol.">
        <title>101 Dothideomycetes genomes: a test case for predicting lifestyles and emergence of pathogens.</title>
        <authorList>
            <person name="Haridas S."/>
            <person name="Albert R."/>
            <person name="Binder M."/>
            <person name="Bloem J."/>
            <person name="Labutti K."/>
            <person name="Salamov A."/>
            <person name="Andreopoulos B."/>
            <person name="Baker S."/>
            <person name="Barry K."/>
            <person name="Bills G."/>
            <person name="Bluhm B."/>
            <person name="Cannon C."/>
            <person name="Castanera R."/>
            <person name="Culley D."/>
            <person name="Daum C."/>
            <person name="Ezra D."/>
            <person name="Gonzalez J."/>
            <person name="Henrissat B."/>
            <person name="Kuo A."/>
            <person name="Liang C."/>
            <person name="Lipzen A."/>
            <person name="Lutzoni F."/>
            <person name="Magnuson J."/>
            <person name="Mondo S."/>
            <person name="Nolan M."/>
            <person name="Ohm R."/>
            <person name="Pangilinan J."/>
            <person name="Park H.-J."/>
            <person name="Ramirez L."/>
            <person name="Alfaro M."/>
            <person name="Sun H."/>
            <person name="Tritt A."/>
            <person name="Yoshinaga Y."/>
            <person name="Zwiers L.-H."/>
            <person name="Turgeon B."/>
            <person name="Goodwin S."/>
            <person name="Spatafora J."/>
            <person name="Crous P."/>
            <person name="Grigoriev I."/>
        </authorList>
    </citation>
    <scope>NUCLEOTIDE SEQUENCE</scope>
    <source>
        <strain evidence="5">CBS 115976</strain>
    </source>
</reference>
<keyword evidence="2" id="KW-0408">Iron</keyword>
<protein>
    <submittedName>
        <fullName evidence="5">Clavaminate synthase-like protein</fullName>
    </submittedName>
</protein>
<feature type="domain" description="Fe2OG dioxygenase" evidence="4">
    <location>
        <begin position="187"/>
        <end position="297"/>
    </location>
</feature>
<evidence type="ECO:0000256" key="1">
    <source>
        <dbReference type="ARBA" id="ARBA00008056"/>
    </source>
</evidence>
<dbReference type="PANTHER" id="PTHR47990">
    <property type="entry name" value="2-OXOGLUTARATE (2OG) AND FE(II)-DEPENDENT OXYGENASE SUPERFAMILY PROTEIN-RELATED"/>
    <property type="match status" value="1"/>
</dbReference>
<dbReference type="Proteomes" id="UP000799302">
    <property type="component" value="Unassembled WGS sequence"/>
</dbReference>
<dbReference type="GO" id="GO:0046872">
    <property type="term" value="F:metal ion binding"/>
    <property type="evidence" value="ECO:0007669"/>
    <property type="project" value="UniProtKB-KW"/>
</dbReference>
<dbReference type="GO" id="GO:0016491">
    <property type="term" value="F:oxidoreductase activity"/>
    <property type="evidence" value="ECO:0007669"/>
    <property type="project" value="UniProtKB-KW"/>
</dbReference>
<proteinExistence type="inferred from homology"/>
<dbReference type="InterPro" id="IPR026992">
    <property type="entry name" value="DIOX_N"/>
</dbReference>
<evidence type="ECO:0000256" key="3">
    <source>
        <dbReference type="SAM" id="MobiDB-lite"/>
    </source>
</evidence>
<dbReference type="GO" id="GO:0044283">
    <property type="term" value="P:small molecule biosynthetic process"/>
    <property type="evidence" value="ECO:0007669"/>
    <property type="project" value="UniProtKB-ARBA"/>
</dbReference>
<feature type="region of interest" description="Disordered" evidence="3">
    <location>
        <begin position="123"/>
        <end position="142"/>
    </location>
</feature>
<keyword evidence="2" id="KW-0479">Metal-binding</keyword>
<sequence>MTSAAVEQDNLFIPLIDFAPFRGGSAADKKAVANDIVNGFRNAGFIYLKNHGISPAAVASVFGQSAKFFQLPQDQKDKLAWYSAEANRGYTAHGREKVSMADVEDVDALRESNPDLKESLEIGRDDEPQFPNMWPPQEGESQWPTEFRKETMGFFEQCKEMHRLVMSSIAVGLGIGETWFDGFTSDGDNTLRLLHYPAVSREVFEKNVGQVRAGEHTDYGSMTLLFQDARGGLQVESPNGNFVDATPIPDTIVVNAGDLMARWSNDYIKSTKHRVVEPPNKTSEYPARYSIAYFCNPNFTSKIEAIPGTVAEGVQKYEPIISGEYLVQRLTATY</sequence>
<dbReference type="PROSITE" id="PS51471">
    <property type="entry name" value="FE2OG_OXY"/>
    <property type="match status" value="1"/>
</dbReference>
<dbReference type="InterPro" id="IPR044861">
    <property type="entry name" value="IPNS-like_FE2OG_OXY"/>
</dbReference>
<dbReference type="Pfam" id="PF14226">
    <property type="entry name" value="DIOX_N"/>
    <property type="match status" value="1"/>
</dbReference>
<comment type="similarity">
    <text evidence="1 2">Belongs to the iron/ascorbate-dependent oxidoreductase family.</text>
</comment>
<dbReference type="SUPFAM" id="SSF51197">
    <property type="entry name" value="Clavaminate synthase-like"/>
    <property type="match status" value="1"/>
</dbReference>
<dbReference type="FunFam" id="2.60.120.330:FF:000030">
    <property type="entry name" value="Thymine dioxygenase"/>
    <property type="match status" value="1"/>
</dbReference>
<dbReference type="InterPro" id="IPR005123">
    <property type="entry name" value="Oxoglu/Fe-dep_dioxygenase_dom"/>
</dbReference>
<gene>
    <name evidence="5" type="ORF">BT63DRAFT_432642</name>
</gene>
<evidence type="ECO:0000259" key="4">
    <source>
        <dbReference type="PROSITE" id="PS51471"/>
    </source>
</evidence>
<evidence type="ECO:0000313" key="5">
    <source>
        <dbReference type="EMBL" id="KAF2670300.1"/>
    </source>
</evidence>
<dbReference type="InterPro" id="IPR027443">
    <property type="entry name" value="IPNS-like_sf"/>
</dbReference>
<keyword evidence="6" id="KW-1185">Reference proteome</keyword>
<dbReference type="InterPro" id="IPR050231">
    <property type="entry name" value="Iron_ascorbate_oxido_reductase"/>
</dbReference>
<evidence type="ECO:0000256" key="2">
    <source>
        <dbReference type="RuleBase" id="RU003682"/>
    </source>
</evidence>
<accession>A0A6A6UES5</accession>